<name>A0A6J4ISR8_9ACTN</name>
<accession>A0A6J4ISR8</accession>
<reference evidence="2" key="1">
    <citation type="submission" date="2020-02" db="EMBL/GenBank/DDBJ databases">
        <authorList>
            <person name="Meier V. D."/>
        </authorList>
    </citation>
    <scope>NUCLEOTIDE SEQUENCE</scope>
    <source>
        <strain evidence="2">AVDCRST_MAG41</strain>
    </source>
</reference>
<organism evidence="2">
    <name type="scientific">uncultured Mycobacteriales bacterium</name>
    <dbReference type="NCBI Taxonomy" id="581187"/>
    <lineage>
        <taxon>Bacteria</taxon>
        <taxon>Bacillati</taxon>
        <taxon>Actinomycetota</taxon>
        <taxon>Actinomycetes</taxon>
        <taxon>Mycobacteriales</taxon>
        <taxon>environmental samples</taxon>
    </lineage>
</organism>
<protein>
    <submittedName>
        <fullName evidence="2">Transcriptional regulator, PadR family</fullName>
    </submittedName>
</protein>
<feature type="non-terminal residue" evidence="2">
    <location>
        <position position="1"/>
    </location>
</feature>
<feature type="non-terminal residue" evidence="2">
    <location>
        <position position="135"/>
    </location>
</feature>
<gene>
    <name evidence="2" type="ORF">AVDCRST_MAG41-2932</name>
</gene>
<feature type="region of interest" description="Disordered" evidence="1">
    <location>
        <begin position="20"/>
        <end position="135"/>
    </location>
</feature>
<proteinExistence type="predicted"/>
<dbReference type="AlphaFoldDB" id="A0A6J4ISR8"/>
<sequence length="135" mass="13861">GGPRPTGILRRAEYCRRHANKAPAGAVVPRPHGAGPRAAARLRSAEGRGGDLGRGGEAPRGHPVRRAGPARIRGVGRARRGGGRGLAAASLLPTHSRRCAAARGRGDASSQPGRGRTEPLARRRGAAPGDGNRVM</sequence>
<dbReference type="EMBL" id="CADCTP010000212">
    <property type="protein sequence ID" value="CAA9258972.1"/>
    <property type="molecule type" value="Genomic_DNA"/>
</dbReference>
<feature type="compositionally biased region" description="Low complexity" evidence="1">
    <location>
        <begin position="29"/>
        <end position="42"/>
    </location>
</feature>
<evidence type="ECO:0000256" key="1">
    <source>
        <dbReference type="SAM" id="MobiDB-lite"/>
    </source>
</evidence>
<evidence type="ECO:0000313" key="2">
    <source>
        <dbReference type="EMBL" id="CAA9258972.1"/>
    </source>
</evidence>
<feature type="compositionally biased region" description="Low complexity" evidence="1">
    <location>
        <begin position="101"/>
        <end position="110"/>
    </location>
</feature>